<accession>A0AAQ3M2F8</accession>
<dbReference type="GO" id="GO:0005634">
    <property type="term" value="C:nucleus"/>
    <property type="evidence" value="ECO:0007669"/>
    <property type="project" value="UniProtKB-SubCell"/>
</dbReference>
<organism evidence="12 13">
    <name type="scientific">Acrodontium crateriforme</name>
    <dbReference type="NCBI Taxonomy" id="150365"/>
    <lineage>
        <taxon>Eukaryota</taxon>
        <taxon>Fungi</taxon>
        <taxon>Dikarya</taxon>
        <taxon>Ascomycota</taxon>
        <taxon>Pezizomycotina</taxon>
        <taxon>Dothideomycetes</taxon>
        <taxon>Dothideomycetidae</taxon>
        <taxon>Mycosphaerellales</taxon>
        <taxon>Teratosphaeriaceae</taxon>
        <taxon>Acrodontium</taxon>
    </lineage>
</organism>
<dbReference type="AlphaFoldDB" id="A0AAQ3M2F8"/>
<evidence type="ECO:0000256" key="5">
    <source>
        <dbReference type="ARBA" id="ARBA00022618"/>
    </source>
</evidence>
<evidence type="ECO:0000256" key="10">
    <source>
        <dbReference type="SAM" id="MobiDB-lite"/>
    </source>
</evidence>
<evidence type="ECO:0000256" key="9">
    <source>
        <dbReference type="ARBA" id="ARBA00023328"/>
    </source>
</evidence>
<dbReference type="GO" id="GO:0000070">
    <property type="term" value="P:mitotic sister chromatid segregation"/>
    <property type="evidence" value="ECO:0007669"/>
    <property type="project" value="TreeGrafter"/>
</dbReference>
<feature type="compositionally biased region" description="Polar residues" evidence="10">
    <location>
        <begin position="236"/>
        <end position="246"/>
    </location>
</feature>
<evidence type="ECO:0000313" key="13">
    <source>
        <dbReference type="Proteomes" id="UP001303373"/>
    </source>
</evidence>
<evidence type="ECO:0000259" key="11">
    <source>
        <dbReference type="Pfam" id="PF10444"/>
    </source>
</evidence>
<dbReference type="InterPro" id="IPR018867">
    <property type="entry name" value="Cell_div_borealin"/>
</dbReference>
<dbReference type="GO" id="GO:0000775">
    <property type="term" value="C:chromosome, centromeric region"/>
    <property type="evidence" value="ECO:0007669"/>
    <property type="project" value="UniProtKB-SubCell"/>
</dbReference>
<dbReference type="GO" id="GO:0032133">
    <property type="term" value="C:chromosome passenger complex"/>
    <property type="evidence" value="ECO:0007669"/>
    <property type="project" value="TreeGrafter"/>
</dbReference>
<keyword evidence="9" id="KW-0137">Centromere</keyword>
<feature type="compositionally biased region" description="Polar residues" evidence="10">
    <location>
        <begin position="260"/>
        <end position="269"/>
    </location>
</feature>
<keyword evidence="7" id="KW-0539">Nucleus</keyword>
<dbReference type="Pfam" id="PF10444">
    <property type="entry name" value="Nbl1_Borealin_N"/>
    <property type="match status" value="1"/>
</dbReference>
<feature type="region of interest" description="Disordered" evidence="10">
    <location>
        <begin position="153"/>
        <end position="317"/>
    </location>
</feature>
<comment type="subcellular location">
    <subcellularLocation>
        <location evidence="2">Chromosome</location>
        <location evidence="2">Centromere</location>
    </subcellularLocation>
    <subcellularLocation>
        <location evidence="1">Nucleus</location>
    </subcellularLocation>
</comment>
<comment type="similarity">
    <text evidence="3">Belongs to the borealin family.</text>
</comment>
<dbReference type="GO" id="GO:0051301">
    <property type="term" value="P:cell division"/>
    <property type="evidence" value="ECO:0007669"/>
    <property type="project" value="UniProtKB-KW"/>
</dbReference>
<protein>
    <recommendedName>
        <fullName evidence="11">Borealin N-terminal domain-containing protein</fullName>
    </recommendedName>
</protein>
<evidence type="ECO:0000256" key="4">
    <source>
        <dbReference type="ARBA" id="ARBA00022454"/>
    </source>
</evidence>
<sequence length="317" mass="34643">MPPAKTRPQTQRPLSTMEAFPAPPATRTIPIATGDDENSTPKQRVAMKPKGITQGQKQALLDNLQLEITERARKLRAQYALQAQGLRTRLEMRVNRIPSALRKRNIQDLLNEHAEKLKPVPPPSLPITAKPAQMKPEVISRYTVKRKSDQISIDDDKENASVQTTEDLANPKKRTKNVGPVAKVARTASKKGGPTGVLSPRSHNSRTMQRSPVKSALSPRSHNVSRAIGSPVKTAPTKSTTRAPTRQTKRTVSQEERSSDASNMSTGTTIVHKPATKKATTTRKPPVPKATTTKKPAVKKETAAPAASTGRTLRKRT</sequence>
<proteinExistence type="inferred from homology"/>
<evidence type="ECO:0000313" key="12">
    <source>
        <dbReference type="EMBL" id="WPH00039.1"/>
    </source>
</evidence>
<dbReference type="EMBL" id="CP138583">
    <property type="protein sequence ID" value="WPH00039.1"/>
    <property type="molecule type" value="Genomic_DNA"/>
</dbReference>
<feature type="region of interest" description="Disordered" evidence="10">
    <location>
        <begin position="1"/>
        <end position="54"/>
    </location>
</feature>
<keyword evidence="5" id="KW-0132">Cell division</keyword>
<evidence type="ECO:0000256" key="1">
    <source>
        <dbReference type="ARBA" id="ARBA00004123"/>
    </source>
</evidence>
<evidence type="ECO:0000256" key="3">
    <source>
        <dbReference type="ARBA" id="ARBA00009914"/>
    </source>
</evidence>
<keyword evidence="13" id="KW-1185">Reference proteome</keyword>
<gene>
    <name evidence="12" type="ORF">R9X50_00286200</name>
</gene>
<dbReference type="PANTHER" id="PTHR16040:SF7">
    <property type="entry name" value="AUSTRALIN, ISOFORM A-RELATED"/>
    <property type="match status" value="1"/>
</dbReference>
<keyword evidence="4" id="KW-0158">Chromosome</keyword>
<feature type="domain" description="Borealin N-terminal" evidence="11">
    <location>
        <begin position="56"/>
        <end position="111"/>
    </location>
</feature>
<dbReference type="InterPro" id="IPR018851">
    <property type="entry name" value="Borealin_N"/>
</dbReference>
<name>A0AAQ3M2F8_9PEZI</name>
<evidence type="ECO:0000256" key="7">
    <source>
        <dbReference type="ARBA" id="ARBA00023242"/>
    </source>
</evidence>
<reference evidence="12 13" key="1">
    <citation type="submission" date="2023-11" db="EMBL/GenBank/DDBJ databases">
        <title>An acidophilic fungus is an integral part of prey digestion in a carnivorous sundew plant.</title>
        <authorList>
            <person name="Tsai I.J."/>
        </authorList>
    </citation>
    <scope>NUCLEOTIDE SEQUENCE [LARGE SCALE GENOMIC DNA]</scope>
    <source>
        <strain evidence="12">169a</strain>
    </source>
</reference>
<dbReference type="GO" id="GO:0051233">
    <property type="term" value="C:spindle midzone"/>
    <property type="evidence" value="ECO:0007669"/>
    <property type="project" value="TreeGrafter"/>
</dbReference>
<evidence type="ECO:0000256" key="8">
    <source>
        <dbReference type="ARBA" id="ARBA00023306"/>
    </source>
</evidence>
<feature type="compositionally biased region" description="Low complexity" evidence="10">
    <location>
        <begin position="277"/>
        <end position="295"/>
    </location>
</feature>
<keyword evidence="8" id="KW-0131">Cell cycle</keyword>
<dbReference type="PANTHER" id="PTHR16040">
    <property type="entry name" value="AUSTRALIN, ISOFORM A-RELATED"/>
    <property type="match status" value="1"/>
</dbReference>
<feature type="compositionally biased region" description="Polar residues" evidence="10">
    <location>
        <begin position="201"/>
        <end position="224"/>
    </location>
</feature>
<keyword evidence="6" id="KW-0498">Mitosis</keyword>
<evidence type="ECO:0000256" key="2">
    <source>
        <dbReference type="ARBA" id="ARBA00004584"/>
    </source>
</evidence>
<evidence type="ECO:0000256" key="6">
    <source>
        <dbReference type="ARBA" id="ARBA00022776"/>
    </source>
</evidence>
<dbReference type="Proteomes" id="UP001303373">
    <property type="component" value="Chromosome 4"/>
</dbReference>